<feature type="repeat" description="WD" evidence="3">
    <location>
        <begin position="61"/>
        <end position="102"/>
    </location>
</feature>
<name>A0A0D2PHB3_HYPSF</name>
<evidence type="ECO:0000256" key="2">
    <source>
        <dbReference type="ARBA" id="ARBA00022737"/>
    </source>
</evidence>
<dbReference type="AlphaFoldDB" id="A0A0D2PHB3"/>
<dbReference type="Pfam" id="PF00400">
    <property type="entry name" value="WD40"/>
    <property type="match status" value="3"/>
</dbReference>
<dbReference type="InterPro" id="IPR045151">
    <property type="entry name" value="DCAF8"/>
</dbReference>
<evidence type="ECO:0000256" key="3">
    <source>
        <dbReference type="PROSITE-ProRule" id="PRU00221"/>
    </source>
</evidence>
<dbReference type="EMBL" id="KN817518">
    <property type="protein sequence ID" value="KJA30239.1"/>
    <property type="molecule type" value="Genomic_DNA"/>
</dbReference>
<dbReference type="InterPro" id="IPR036322">
    <property type="entry name" value="WD40_repeat_dom_sf"/>
</dbReference>
<gene>
    <name evidence="4" type="ORF">HYPSUDRAFT_81859</name>
</gene>
<dbReference type="SUPFAM" id="SSF50978">
    <property type="entry name" value="WD40 repeat-like"/>
    <property type="match status" value="1"/>
</dbReference>
<dbReference type="Proteomes" id="UP000054270">
    <property type="component" value="Unassembled WGS sequence"/>
</dbReference>
<evidence type="ECO:0000313" key="4">
    <source>
        <dbReference type="EMBL" id="KJA30239.1"/>
    </source>
</evidence>
<dbReference type="STRING" id="945553.A0A0D2PHB3"/>
<protein>
    <recommendedName>
        <fullName evidence="6">Anaphase-promoting complex subunit 4 WD40 domain-containing protein</fullName>
    </recommendedName>
</protein>
<accession>A0A0D2PHB3</accession>
<dbReference type="GO" id="GO:0005737">
    <property type="term" value="C:cytoplasm"/>
    <property type="evidence" value="ECO:0007669"/>
    <property type="project" value="TreeGrafter"/>
</dbReference>
<dbReference type="OMA" id="DQMVMLW"/>
<evidence type="ECO:0000313" key="5">
    <source>
        <dbReference type="Proteomes" id="UP000054270"/>
    </source>
</evidence>
<dbReference type="InterPro" id="IPR001680">
    <property type="entry name" value="WD40_rpt"/>
</dbReference>
<dbReference type="SMART" id="SM00320">
    <property type="entry name" value="WD40"/>
    <property type="match status" value="5"/>
</dbReference>
<organism evidence="4 5">
    <name type="scientific">Hypholoma sublateritium (strain FD-334 SS-4)</name>
    <dbReference type="NCBI Taxonomy" id="945553"/>
    <lineage>
        <taxon>Eukaryota</taxon>
        <taxon>Fungi</taxon>
        <taxon>Dikarya</taxon>
        <taxon>Basidiomycota</taxon>
        <taxon>Agaricomycotina</taxon>
        <taxon>Agaricomycetes</taxon>
        <taxon>Agaricomycetidae</taxon>
        <taxon>Agaricales</taxon>
        <taxon>Agaricineae</taxon>
        <taxon>Strophariaceae</taxon>
        <taxon>Hypholoma</taxon>
    </lineage>
</organism>
<sequence>MYESKQATKIRFSRRVSSMHYTPFRSGQVLQTPLTSSRLERFQRGNVFRALNQTLDRCDVLEGHTGCVNALDWACDGTILLSGGDDTTVRLWQFDQCELKHDYSLTCPTIINTGHRDNIFNAKMLPQSSRIVTAARDAEIRVFDLRTSSASLTMPRKAGTYFNDLRIATIRCHGDSVKKIATEHSSDLFMSVSEDGTVRQHDLRTPHTCRRSGSCPTPLIDVGHSLLAMSLSSLTPHELVVAGEEHHGYLFDRRHLRRTIENSWGMVPKPGERMTTCVRTFGRPQPLNGRRFPLGSHITSARISDSNGHEVILSYRHDGVYLYSTNDDPEINVNFSQSQQSAGSQKNEDNDILPCSNSENRLNMPMVMPRRRFFGARNARTVKDVNFLGPNDDWIVSGSDDGHFFIWDKSGGNLHGIYEGDSSVVNVVEGHPYLPLVAVSGIDHTIKIFHPTRSPSSFSRMANSKEIMENNMRPQSSPAWSFANFSALQLLADVQT</sequence>
<keyword evidence="5" id="KW-1185">Reference proteome</keyword>
<reference evidence="5" key="1">
    <citation type="submission" date="2014-04" db="EMBL/GenBank/DDBJ databases">
        <title>Evolutionary Origins and Diversification of the Mycorrhizal Mutualists.</title>
        <authorList>
            <consortium name="DOE Joint Genome Institute"/>
            <consortium name="Mycorrhizal Genomics Consortium"/>
            <person name="Kohler A."/>
            <person name="Kuo A."/>
            <person name="Nagy L.G."/>
            <person name="Floudas D."/>
            <person name="Copeland A."/>
            <person name="Barry K.W."/>
            <person name="Cichocki N."/>
            <person name="Veneault-Fourrey C."/>
            <person name="LaButti K."/>
            <person name="Lindquist E.A."/>
            <person name="Lipzen A."/>
            <person name="Lundell T."/>
            <person name="Morin E."/>
            <person name="Murat C."/>
            <person name="Riley R."/>
            <person name="Ohm R."/>
            <person name="Sun H."/>
            <person name="Tunlid A."/>
            <person name="Henrissat B."/>
            <person name="Grigoriev I.V."/>
            <person name="Hibbett D.S."/>
            <person name="Martin F."/>
        </authorList>
    </citation>
    <scope>NUCLEOTIDE SEQUENCE [LARGE SCALE GENOMIC DNA]</scope>
    <source>
        <strain evidence="5">FD-334 SS-4</strain>
    </source>
</reference>
<dbReference type="PANTHER" id="PTHR15574:SF40">
    <property type="entry name" value="WD AND TETRATRICOPEPTIDE REPEATS PROTEIN 1"/>
    <property type="match status" value="1"/>
</dbReference>
<dbReference type="Gene3D" id="2.130.10.10">
    <property type="entry name" value="YVTN repeat-like/Quinoprotein amine dehydrogenase"/>
    <property type="match status" value="3"/>
</dbReference>
<dbReference type="GO" id="GO:0045717">
    <property type="term" value="P:negative regulation of fatty acid biosynthetic process"/>
    <property type="evidence" value="ECO:0007669"/>
    <property type="project" value="TreeGrafter"/>
</dbReference>
<keyword evidence="1 3" id="KW-0853">WD repeat</keyword>
<dbReference type="PROSITE" id="PS50082">
    <property type="entry name" value="WD_REPEATS_2"/>
    <property type="match status" value="2"/>
</dbReference>
<dbReference type="InterPro" id="IPR015943">
    <property type="entry name" value="WD40/YVTN_repeat-like_dom_sf"/>
</dbReference>
<evidence type="ECO:0000256" key="1">
    <source>
        <dbReference type="ARBA" id="ARBA00022574"/>
    </source>
</evidence>
<dbReference type="PROSITE" id="PS50294">
    <property type="entry name" value="WD_REPEATS_REGION"/>
    <property type="match status" value="1"/>
</dbReference>
<evidence type="ECO:0008006" key="6">
    <source>
        <dbReference type="Google" id="ProtNLM"/>
    </source>
</evidence>
<dbReference type="PANTHER" id="PTHR15574">
    <property type="entry name" value="WD REPEAT DOMAIN-CONTAINING FAMILY"/>
    <property type="match status" value="1"/>
</dbReference>
<dbReference type="OrthoDB" id="2414538at2759"/>
<proteinExistence type="predicted"/>
<dbReference type="GO" id="GO:0080008">
    <property type="term" value="C:Cul4-RING E3 ubiquitin ligase complex"/>
    <property type="evidence" value="ECO:0007669"/>
    <property type="project" value="TreeGrafter"/>
</dbReference>
<feature type="repeat" description="WD" evidence="3">
    <location>
        <begin position="112"/>
        <end position="153"/>
    </location>
</feature>
<keyword evidence="2" id="KW-0677">Repeat</keyword>